<dbReference type="AlphaFoldDB" id="A0A1V2DTT7"/>
<gene>
    <name evidence="13" type="primary">dnaE2</name>
    <name evidence="15" type="ORF">BTO32_06295</name>
</gene>
<dbReference type="RefSeq" id="WP_076723787.1">
    <property type="nucleotide sequence ID" value="NZ_JABWTC010000018.1"/>
</dbReference>
<evidence type="ECO:0000256" key="4">
    <source>
        <dbReference type="ARBA" id="ARBA00017273"/>
    </source>
</evidence>
<dbReference type="InterPro" id="IPR003141">
    <property type="entry name" value="Pol/His_phosphatase_N"/>
</dbReference>
<sequence>MPGYAELFCVSNFTFLTGASHPHELAERAAALGYHALAITDACSVAGIPRAWAALKAQPVKLITGSWFQLSDAPAGEARPSFVLLARTRKGYGQLCRLITTGRRRADKGQYQLHGHDLDSHCLDDCLCLWQPPPLAGSDAQQALACGEWLQQRFHHRFWIAASRPLEADEEQRLARIRWLADQLRCPIVATGEVHMHSRERQPLQDVLTALRHRCTLDQASPHLFPNGERYLRPLPVLQRLFPEPWLRETLRIAEACTFEPGALRYEYPADLVPANETPTDHLRRRVREGERRRYPEGTPERVRDQIRKELALIEELKYEHYFLTIHDIVRFARGQGILCQGRGSAANSVVCYCLGMTEVNPAKVELLFERFISRDRNEPPDIDVDFEHERREDVIQYIYRRYTRERAALAATVIRYRPRSAIRDVGRALGFDPALVEQLLEAIDWRDRDTDWRQQILDKGLTRNPRIADRFFNLVNTLLGFPRHLSQHVGGFVISAGPLAELVPVENAAMADRTVIQWDKDDLKSLGLMKVDVLALGMLSALRKALALIGEARGTPFTLQDIPPEDPDTYAMLCRGDSIGVFQVESRAQINMLPRLRPTTWYDLVIQVAIVRPGPIQGDMVHPYLRRRHGQEPVAYPNDAIRQVLERTLGVPIFQEQAIKLAMVAAGFSAGEADQLRRAMAAWKAHGDLTPFRDKLIAGMLERGHDPEFAERLYQQICGFGGYGFPESHAASFALLVYASAWIKRHYPAMFYCALLNSQPMGFYSPSQLVQDARRHGVTVRPADVNHSQWQHTLEGPEHHLRLGLRLIRGLPAASAERIHRHRPRRGYRDTRELRRLARLSQRDMECLAGANAMPGFTRNRHQAYWELLDHEVPAALFAEAGETERPEPPCEQLPEPSEGQDILADYHSQGLSLRRHPLALLREQGCLRHCLTAEQLTTAHPGRPVQVAGLVTGRQRPSSAAGVTFVTLEDETGNVNVVVWLATARHQRKPLLTARLLHVQGVVEREGEVVHVMAGKLTDLSHLIETLPVRSRDFH</sequence>
<comment type="subcellular location">
    <subcellularLocation>
        <location evidence="1 13">Cytoplasm</location>
    </subcellularLocation>
</comment>
<dbReference type="NCBIfam" id="NF004225">
    <property type="entry name" value="PRK05672.1"/>
    <property type="match status" value="1"/>
</dbReference>
<evidence type="ECO:0000256" key="5">
    <source>
        <dbReference type="ARBA" id="ARBA00022490"/>
    </source>
</evidence>
<dbReference type="EMBL" id="MSCW01000005">
    <property type="protein sequence ID" value="ONF43909.1"/>
    <property type="molecule type" value="Genomic_DNA"/>
</dbReference>
<dbReference type="EC" id="2.7.7.7" evidence="3 13"/>
<dbReference type="GO" id="GO:0003887">
    <property type="term" value="F:DNA-directed DNA polymerase activity"/>
    <property type="evidence" value="ECO:0007669"/>
    <property type="project" value="UniProtKB-UniRule"/>
</dbReference>
<dbReference type="STRING" id="135739.BTO32_06295"/>
<dbReference type="Proteomes" id="UP000189339">
    <property type="component" value="Unassembled WGS sequence"/>
</dbReference>
<dbReference type="SUPFAM" id="SSF89550">
    <property type="entry name" value="PHP domain-like"/>
    <property type="match status" value="1"/>
</dbReference>
<dbReference type="Pfam" id="PF02811">
    <property type="entry name" value="PHP"/>
    <property type="match status" value="1"/>
</dbReference>
<dbReference type="InterPro" id="IPR029460">
    <property type="entry name" value="DNAPol_HHH"/>
</dbReference>
<keyword evidence="16" id="KW-1185">Reference proteome</keyword>
<evidence type="ECO:0000256" key="3">
    <source>
        <dbReference type="ARBA" id="ARBA00012417"/>
    </source>
</evidence>
<evidence type="ECO:0000256" key="1">
    <source>
        <dbReference type="ARBA" id="ARBA00004496"/>
    </source>
</evidence>
<dbReference type="Gene3D" id="2.40.50.140">
    <property type="entry name" value="Nucleic acid-binding proteins"/>
    <property type="match status" value="1"/>
</dbReference>
<dbReference type="CDD" id="cd07434">
    <property type="entry name" value="PHP_PolIIIA_DnaE2"/>
    <property type="match status" value="1"/>
</dbReference>
<dbReference type="InterPro" id="IPR004013">
    <property type="entry name" value="PHP_dom"/>
</dbReference>
<evidence type="ECO:0000256" key="10">
    <source>
        <dbReference type="ARBA" id="ARBA00022932"/>
    </source>
</evidence>
<keyword evidence="6 13" id="KW-0808">Transferase</keyword>
<evidence type="ECO:0000313" key="15">
    <source>
        <dbReference type="EMBL" id="ONF43909.1"/>
    </source>
</evidence>
<evidence type="ECO:0000313" key="16">
    <source>
        <dbReference type="Proteomes" id="UP000189339"/>
    </source>
</evidence>
<dbReference type="InterPro" id="IPR016195">
    <property type="entry name" value="Pol/histidinol_Pase-like"/>
</dbReference>
<dbReference type="HAMAP" id="MF_01902">
    <property type="entry name" value="DNApol_error_prone"/>
    <property type="match status" value="1"/>
</dbReference>
<dbReference type="InterPro" id="IPR004805">
    <property type="entry name" value="DnaE2/DnaE/PolC"/>
</dbReference>
<comment type="function">
    <text evidence="13">DNA polymerase involved in damage-induced mutagenesis and translesion synthesis (TLS). It is not the major replicative DNA polymerase.</text>
</comment>
<comment type="similarity">
    <text evidence="2 13">Belongs to the DNA polymerase type-C family. DnaE2 subfamily.</text>
</comment>
<proteinExistence type="inferred from homology"/>
<evidence type="ECO:0000256" key="13">
    <source>
        <dbReference type="HAMAP-Rule" id="MF_01902"/>
    </source>
</evidence>
<keyword evidence="11 13" id="KW-0234">DNA repair</keyword>
<dbReference type="Pfam" id="PF07733">
    <property type="entry name" value="DNA_pol3_alpha"/>
    <property type="match status" value="1"/>
</dbReference>
<name>A0A1V2DTT7_9GAMM</name>
<keyword evidence="5 13" id="KW-0963">Cytoplasm</keyword>
<dbReference type="CDD" id="cd04485">
    <property type="entry name" value="DnaE_OBF"/>
    <property type="match status" value="1"/>
</dbReference>
<evidence type="ECO:0000256" key="6">
    <source>
        <dbReference type="ARBA" id="ARBA00022679"/>
    </source>
</evidence>
<dbReference type="InterPro" id="IPR004365">
    <property type="entry name" value="NA-bd_OB_tRNA"/>
</dbReference>
<dbReference type="GO" id="GO:0006260">
    <property type="term" value="P:DNA replication"/>
    <property type="evidence" value="ECO:0007669"/>
    <property type="project" value="UniProtKB-KW"/>
</dbReference>
<dbReference type="InterPro" id="IPR023073">
    <property type="entry name" value="DnaE2"/>
</dbReference>
<dbReference type="GO" id="GO:0003676">
    <property type="term" value="F:nucleic acid binding"/>
    <property type="evidence" value="ECO:0007669"/>
    <property type="project" value="InterPro"/>
</dbReference>
<comment type="catalytic activity">
    <reaction evidence="12 13">
        <text>DNA(n) + a 2'-deoxyribonucleoside 5'-triphosphate = DNA(n+1) + diphosphate</text>
        <dbReference type="Rhea" id="RHEA:22508"/>
        <dbReference type="Rhea" id="RHEA-COMP:17339"/>
        <dbReference type="Rhea" id="RHEA-COMP:17340"/>
        <dbReference type="ChEBI" id="CHEBI:33019"/>
        <dbReference type="ChEBI" id="CHEBI:61560"/>
        <dbReference type="ChEBI" id="CHEBI:173112"/>
        <dbReference type="EC" id="2.7.7.7"/>
    </reaction>
</comment>
<dbReference type="PANTHER" id="PTHR32294:SF4">
    <property type="entry name" value="ERROR-PRONE DNA POLYMERASE"/>
    <property type="match status" value="1"/>
</dbReference>
<dbReference type="OrthoDB" id="9803237at2"/>
<dbReference type="Gene3D" id="1.10.150.870">
    <property type="match status" value="1"/>
</dbReference>
<keyword evidence="9 13" id="KW-0227">DNA damage</keyword>
<dbReference type="Pfam" id="PF01336">
    <property type="entry name" value="tRNA_anti-codon"/>
    <property type="match status" value="1"/>
</dbReference>
<keyword evidence="7 13" id="KW-0548">Nucleotidyltransferase</keyword>
<dbReference type="Gene3D" id="3.20.20.140">
    <property type="entry name" value="Metal-dependent hydrolases"/>
    <property type="match status" value="1"/>
</dbReference>
<dbReference type="InterPro" id="IPR011708">
    <property type="entry name" value="DNA_pol3_alpha_NTPase_dom"/>
</dbReference>
<comment type="caution">
    <text evidence="15">The sequence shown here is derived from an EMBL/GenBank/DDBJ whole genome shotgun (WGS) entry which is preliminary data.</text>
</comment>
<evidence type="ECO:0000256" key="7">
    <source>
        <dbReference type="ARBA" id="ARBA00022695"/>
    </source>
</evidence>
<dbReference type="InterPro" id="IPR040982">
    <property type="entry name" value="DNA_pol3_finger"/>
</dbReference>
<keyword evidence="8 13" id="KW-0235">DNA replication</keyword>
<evidence type="ECO:0000256" key="9">
    <source>
        <dbReference type="ARBA" id="ARBA00022763"/>
    </source>
</evidence>
<dbReference type="GO" id="GO:0008408">
    <property type="term" value="F:3'-5' exonuclease activity"/>
    <property type="evidence" value="ECO:0007669"/>
    <property type="project" value="InterPro"/>
</dbReference>
<dbReference type="InterPro" id="IPR012340">
    <property type="entry name" value="NA-bd_OB-fold"/>
</dbReference>
<evidence type="ECO:0000256" key="11">
    <source>
        <dbReference type="ARBA" id="ARBA00023204"/>
    </source>
</evidence>
<dbReference type="NCBIfam" id="TIGR00594">
    <property type="entry name" value="polc"/>
    <property type="match status" value="1"/>
</dbReference>
<accession>A0A1V2DTT7</accession>
<organism evidence="15 16">
    <name type="scientific">Marinobacter lutaoensis</name>
    <dbReference type="NCBI Taxonomy" id="135739"/>
    <lineage>
        <taxon>Bacteria</taxon>
        <taxon>Pseudomonadati</taxon>
        <taxon>Pseudomonadota</taxon>
        <taxon>Gammaproteobacteria</taxon>
        <taxon>Pseudomonadales</taxon>
        <taxon>Marinobacteraceae</taxon>
        <taxon>Marinobacter</taxon>
    </lineage>
</organism>
<evidence type="ECO:0000256" key="2">
    <source>
        <dbReference type="ARBA" id="ARBA00007391"/>
    </source>
</evidence>
<dbReference type="SMART" id="SM00481">
    <property type="entry name" value="POLIIIAc"/>
    <property type="match status" value="1"/>
</dbReference>
<feature type="domain" description="Polymerase/histidinol phosphatase N-terminal" evidence="14">
    <location>
        <begin position="5"/>
        <end position="72"/>
    </location>
</feature>
<dbReference type="GO" id="GO:0005737">
    <property type="term" value="C:cytoplasm"/>
    <property type="evidence" value="ECO:0007669"/>
    <property type="project" value="UniProtKB-SubCell"/>
</dbReference>
<dbReference type="Pfam" id="PF17657">
    <property type="entry name" value="DNA_pol3_finger"/>
    <property type="match status" value="1"/>
</dbReference>
<protein>
    <recommendedName>
        <fullName evidence="4 13">Error-prone DNA polymerase</fullName>
        <ecNumber evidence="3 13">2.7.7.7</ecNumber>
    </recommendedName>
</protein>
<dbReference type="PANTHER" id="PTHR32294">
    <property type="entry name" value="DNA POLYMERASE III SUBUNIT ALPHA"/>
    <property type="match status" value="1"/>
</dbReference>
<evidence type="ECO:0000256" key="12">
    <source>
        <dbReference type="ARBA" id="ARBA00049244"/>
    </source>
</evidence>
<dbReference type="GO" id="GO:0006281">
    <property type="term" value="P:DNA repair"/>
    <property type="evidence" value="ECO:0007669"/>
    <property type="project" value="UniProtKB-UniRule"/>
</dbReference>
<evidence type="ECO:0000256" key="8">
    <source>
        <dbReference type="ARBA" id="ARBA00022705"/>
    </source>
</evidence>
<evidence type="ECO:0000259" key="14">
    <source>
        <dbReference type="SMART" id="SM00481"/>
    </source>
</evidence>
<reference evidence="15 16" key="1">
    <citation type="submission" date="2016-12" db="EMBL/GenBank/DDBJ databases">
        <title>Marinobacter lutaoensis whole genome sequencing.</title>
        <authorList>
            <person name="Verma A."/>
            <person name="Krishnamurthi S."/>
        </authorList>
    </citation>
    <scope>NUCLEOTIDE SEQUENCE [LARGE SCALE GENOMIC DNA]</scope>
    <source>
        <strain evidence="15 16">T5054</strain>
    </source>
</reference>
<keyword evidence="10 13" id="KW-0239">DNA-directed DNA polymerase</keyword>
<dbReference type="Pfam" id="PF14579">
    <property type="entry name" value="HHH_6"/>
    <property type="match status" value="1"/>
</dbReference>